<organism evidence="3 4">
    <name type="scientific">Mycetocola tolaasinivorans</name>
    <dbReference type="NCBI Taxonomy" id="76635"/>
    <lineage>
        <taxon>Bacteria</taxon>
        <taxon>Bacillati</taxon>
        <taxon>Actinomycetota</taxon>
        <taxon>Actinomycetes</taxon>
        <taxon>Micrococcales</taxon>
        <taxon>Microbacteriaceae</taxon>
        <taxon>Mycetocola</taxon>
    </lineage>
</organism>
<dbReference type="PANTHER" id="PTHR24094">
    <property type="entry name" value="SECRETED PROTEIN"/>
    <property type="match status" value="1"/>
</dbReference>
<keyword evidence="4" id="KW-1185">Reference proteome</keyword>
<reference evidence="3 4" key="1">
    <citation type="submission" date="2018-10" db="EMBL/GenBank/DDBJ databases">
        <authorList>
            <person name="Li J."/>
        </authorList>
    </citation>
    <scope>NUCLEOTIDE SEQUENCE [LARGE SCALE GENOMIC DNA]</scope>
    <source>
        <strain evidence="3 4">IF 016277</strain>
    </source>
</reference>
<gene>
    <name evidence="3" type="ORF">D9V32_09070</name>
</gene>
<protein>
    <submittedName>
        <fullName evidence="3">HNH endonuclease</fullName>
    </submittedName>
</protein>
<dbReference type="RefSeq" id="WP_121648586.1">
    <property type="nucleotide sequence ID" value="NZ_RCUX01000006.1"/>
</dbReference>
<keyword evidence="3" id="KW-0540">Nuclease</keyword>
<sequence>MPSRRPTRPSASPARRRRASPRTAALLSIPALILALIVGALSLGETEAGPVPSAPASIPVPSAGAGGGEDTFPAGFVSAGLASDVLAKIPVRGRAPGTGYDRVARFGTAWFDVEKNGCDTRNDILARDLTAVETRGGCRVLSGVLNDPYTGTEIHFERGEKTSMAVQIDHVVALKNAWQTGAQALTDDRRRELANDPINLLAVDGPTNSQKGDGDAATWLPPRRASWCGYAARQVSVKAAYGLWMTAAEHDRIGQILESCPSQEAARSPLAG</sequence>
<dbReference type="InterPro" id="IPR011089">
    <property type="entry name" value="GmrSD_C"/>
</dbReference>
<keyword evidence="3" id="KW-0255">Endonuclease</keyword>
<dbReference type="OrthoDB" id="5196645at2"/>
<evidence type="ECO:0000259" key="2">
    <source>
        <dbReference type="Pfam" id="PF07510"/>
    </source>
</evidence>
<evidence type="ECO:0000256" key="1">
    <source>
        <dbReference type="SAM" id="MobiDB-lite"/>
    </source>
</evidence>
<comment type="caution">
    <text evidence="3">The sequence shown here is derived from an EMBL/GenBank/DDBJ whole genome shotgun (WGS) entry which is preliminary data.</text>
</comment>
<feature type="region of interest" description="Disordered" evidence="1">
    <location>
        <begin position="1"/>
        <end position="22"/>
    </location>
</feature>
<accession>A0A3L7A675</accession>
<dbReference type="EMBL" id="RCUX01000006">
    <property type="protein sequence ID" value="RLP75614.1"/>
    <property type="molecule type" value="Genomic_DNA"/>
</dbReference>
<feature type="compositionally biased region" description="Low complexity" evidence="1">
    <location>
        <begin position="1"/>
        <end position="13"/>
    </location>
</feature>
<dbReference type="Pfam" id="PF07510">
    <property type="entry name" value="GmrSD_C"/>
    <property type="match status" value="1"/>
</dbReference>
<dbReference type="Proteomes" id="UP000272503">
    <property type="component" value="Unassembled WGS sequence"/>
</dbReference>
<name>A0A3L7A675_9MICO</name>
<proteinExistence type="predicted"/>
<keyword evidence="3" id="KW-0378">Hydrolase</keyword>
<feature type="domain" description="GmrSD restriction endonucleases C-terminal" evidence="2">
    <location>
        <begin position="120"/>
        <end position="253"/>
    </location>
</feature>
<evidence type="ECO:0000313" key="3">
    <source>
        <dbReference type="EMBL" id="RLP75614.1"/>
    </source>
</evidence>
<evidence type="ECO:0000313" key="4">
    <source>
        <dbReference type="Proteomes" id="UP000272503"/>
    </source>
</evidence>
<dbReference type="PANTHER" id="PTHR24094:SF15">
    <property type="entry name" value="AMP-DEPENDENT SYNTHETASE_LIGASE DOMAIN-CONTAINING PROTEIN-RELATED"/>
    <property type="match status" value="1"/>
</dbReference>
<dbReference type="GO" id="GO:0004519">
    <property type="term" value="F:endonuclease activity"/>
    <property type="evidence" value="ECO:0007669"/>
    <property type="project" value="UniProtKB-KW"/>
</dbReference>
<dbReference type="AlphaFoldDB" id="A0A3L7A675"/>